<evidence type="ECO:0000313" key="2">
    <source>
        <dbReference type="Proteomes" id="UP000250235"/>
    </source>
</evidence>
<sequence length="116" mass="13089">MPIEFRLLHDIVAKALCAKAGSFDQVTSKKLDLMIAITAGLKFNWAQILFQVLNMVQTPKRQSQGFSIQVSTLLQHIKENLGESVKLHSQKVLTSKSVQTYIKRKYEIKPTGETIC</sequence>
<dbReference type="AlphaFoldDB" id="A0A2Z7BDJ9"/>
<gene>
    <name evidence="1" type="ORF">F511_36772</name>
</gene>
<evidence type="ECO:0000313" key="1">
    <source>
        <dbReference type="EMBL" id="KZV32564.1"/>
    </source>
</evidence>
<proteinExistence type="predicted"/>
<protein>
    <submittedName>
        <fullName evidence="1">Uncharacterized protein</fullName>
    </submittedName>
</protein>
<dbReference type="EMBL" id="KV006437">
    <property type="protein sequence ID" value="KZV32564.1"/>
    <property type="molecule type" value="Genomic_DNA"/>
</dbReference>
<organism evidence="1 2">
    <name type="scientific">Dorcoceras hygrometricum</name>
    <dbReference type="NCBI Taxonomy" id="472368"/>
    <lineage>
        <taxon>Eukaryota</taxon>
        <taxon>Viridiplantae</taxon>
        <taxon>Streptophyta</taxon>
        <taxon>Embryophyta</taxon>
        <taxon>Tracheophyta</taxon>
        <taxon>Spermatophyta</taxon>
        <taxon>Magnoliopsida</taxon>
        <taxon>eudicotyledons</taxon>
        <taxon>Gunneridae</taxon>
        <taxon>Pentapetalae</taxon>
        <taxon>asterids</taxon>
        <taxon>lamiids</taxon>
        <taxon>Lamiales</taxon>
        <taxon>Gesneriaceae</taxon>
        <taxon>Didymocarpoideae</taxon>
        <taxon>Trichosporeae</taxon>
        <taxon>Loxocarpinae</taxon>
        <taxon>Dorcoceras</taxon>
    </lineage>
</organism>
<keyword evidence="2" id="KW-1185">Reference proteome</keyword>
<dbReference type="Proteomes" id="UP000250235">
    <property type="component" value="Unassembled WGS sequence"/>
</dbReference>
<name>A0A2Z7BDJ9_9LAMI</name>
<accession>A0A2Z7BDJ9</accession>
<reference evidence="1 2" key="1">
    <citation type="journal article" date="2015" name="Proc. Natl. Acad. Sci. U.S.A.">
        <title>The resurrection genome of Boea hygrometrica: A blueprint for survival of dehydration.</title>
        <authorList>
            <person name="Xiao L."/>
            <person name="Yang G."/>
            <person name="Zhang L."/>
            <person name="Yang X."/>
            <person name="Zhao S."/>
            <person name="Ji Z."/>
            <person name="Zhou Q."/>
            <person name="Hu M."/>
            <person name="Wang Y."/>
            <person name="Chen M."/>
            <person name="Xu Y."/>
            <person name="Jin H."/>
            <person name="Xiao X."/>
            <person name="Hu G."/>
            <person name="Bao F."/>
            <person name="Hu Y."/>
            <person name="Wan P."/>
            <person name="Li L."/>
            <person name="Deng X."/>
            <person name="Kuang T."/>
            <person name="Xiang C."/>
            <person name="Zhu J.K."/>
            <person name="Oliver M.J."/>
            <person name="He Y."/>
        </authorList>
    </citation>
    <scope>NUCLEOTIDE SEQUENCE [LARGE SCALE GENOMIC DNA]</scope>
    <source>
        <strain evidence="2">cv. XS01</strain>
    </source>
</reference>